<reference evidence="3 4" key="1">
    <citation type="submission" date="2019-07" db="EMBL/GenBank/DDBJ databases">
        <title>Genomics analysis of Aphanomyces spp. identifies a new class of oomycete effector associated with host adaptation.</title>
        <authorList>
            <person name="Gaulin E."/>
        </authorList>
    </citation>
    <scope>NUCLEOTIDE SEQUENCE [LARGE SCALE GENOMIC DNA]</scope>
    <source>
        <strain evidence="3 4">ATCC 201684</strain>
    </source>
</reference>
<comment type="caution">
    <text evidence="3">The sequence shown here is derived from an EMBL/GenBank/DDBJ whole genome shotgun (WGS) entry which is preliminary data.</text>
</comment>
<keyword evidence="4" id="KW-1185">Reference proteome</keyword>
<gene>
    <name evidence="3" type="ORF">Ae201684_002849</name>
</gene>
<evidence type="ECO:0000256" key="1">
    <source>
        <dbReference type="SAM" id="MobiDB-lite"/>
    </source>
</evidence>
<proteinExistence type="predicted"/>
<evidence type="ECO:0000313" key="4">
    <source>
        <dbReference type="Proteomes" id="UP000481153"/>
    </source>
</evidence>
<feature type="domain" description="DZANK-type" evidence="2">
    <location>
        <begin position="212"/>
        <end position="267"/>
    </location>
</feature>
<dbReference type="AlphaFoldDB" id="A0A6G0XNV9"/>
<dbReference type="Proteomes" id="UP000481153">
    <property type="component" value="Unassembled WGS sequence"/>
</dbReference>
<feature type="compositionally biased region" description="Basic and acidic residues" evidence="1">
    <location>
        <begin position="73"/>
        <end position="85"/>
    </location>
</feature>
<feature type="region of interest" description="Disordered" evidence="1">
    <location>
        <begin position="61"/>
        <end position="96"/>
    </location>
</feature>
<feature type="domain" description="DZANK-type" evidence="2">
    <location>
        <begin position="5"/>
        <end position="55"/>
    </location>
</feature>
<evidence type="ECO:0000313" key="3">
    <source>
        <dbReference type="EMBL" id="KAF0742182.1"/>
    </source>
</evidence>
<dbReference type="EMBL" id="VJMJ01000030">
    <property type="protein sequence ID" value="KAF0742182.1"/>
    <property type="molecule type" value="Genomic_DNA"/>
</dbReference>
<dbReference type="Pfam" id="PF12773">
    <property type="entry name" value="DZR"/>
    <property type="match status" value="2"/>
</dbReference>
<evidence type="ECO:0000259" key="2">
    <source>
        <dbReference type="Pfam" id="PF12773"/>
    </source>
</evidence>
<sequence length="286" mass="30007">MTVPCHACRAENAPGSRFCMSCGASQDAPVVPTATAVCGQCGTTVANVKFCPSCGSPCASSHTATPQPPRRQHSLDMSDVEERRQQQQALRAEQERRADEIVAAKRALAEAKFAALERQTNTRGPPPTLPHASMSTFKALAGTPPPPPASLSAVFRPRAGSTGARHSGMMCGQCGTDVTGLKFCPSCGTPAPPPLPTPAISPMPSVSTGSSCRQCGTNTSNMKFCLECGTPVQAPSHINVTPVVAATTRCSQCGHDVTNMKFCLECGTPVQSRVPQPGRHYTQQIF</sequence>
<dbReference type="InterPro" id="IPR025874">
    <property type="entry name" value="DZR"/>
</dbReference>
<accession>A0A6G0XNV9</accession>
<organism evidence="3 4">
    <name type="scientific">Aphanomyces euteiches</name>
    <dbReference type="NCBI Taxonomy" id="100861"/>
    <lineage>
        <taxon>Eukaryota</taxon>
        <taxon>Sar</taxon>
        <taxon>Stramenopiles</taxon>
        <taxon>Oomycota</taxon>
        <taxon>Saprolegniomycetes</taxon>
        <taxon>Saprolegniales</taxon>
        <taxon>Verrucalvaceae</taxon>
        <taxon>Aphanomyces</taxon>
    </lineage>
</organism>
<protein>
    <recommendedName>
        <fullName evidence="2">DZANK-type domain-containing protein</fullName>
    </recommendedName>
</protein>
<dbReference type="VEuPathDB" id="FungiDB:AeMF1_000775"/>
<name>A0A6G0XNV9_9STRA</name>